<sequence length="225" mass="24433">MEKKTIPVGDLKVDHPTREDLGPTDNLQYSIRNNGLREPLLVNPATLQLVSGFRRFAALRQLRRLSVPVVFPANALEACQVVQGHLEAESQHQQPMTVRNKFALAQRLREFPKPEHAGPWRHDDYAGPAVGLSAAILKALRAAARGCSAPMSGREAENAGRVLLLMFEALERPVQGCSPGQAVRRLYGYLRSGDCCPSPRSVKTVTAGEVGSHGGEATEVRSGVP</sequence>
<evidence type="ECO:0000313" key="3">
    <source>
        <dbReference type="EMBL" id="GAA4026968.1"/>
    </source>
</evidence>
<evidence type="ECO:0000256" key="1">
    <source>
        <dbReference type="SAM" id="MobiDB-lite"/>
    </source>
</evidence>
<feature type="domain" description="ParB-like N-terminal" evidence="2">
    <location>
        <begin position="4"/>
        <end position="89"/>
    </location>
</feature>
<organism evidence="3 4">
    <name type="scientific">Streptomyces plumbiresistens</name>
    <dbReference type="NCBI Taxonomy" id="511811"/>
    <lineage>
        <taxon>Bacteria</taxon>
        <taxon>Bacillati</taxon>
        <taxon>Actinomycetota</taxon>
        <taxon>Actinomycetes</taxon>
        <taxon>Kitasatosporales</taxon>
        <taxon>Streptomycetaceae</taxon>
        <taxon>Streptomyces</taxon>
    </lineage>
</organism>
<evidence type="ECO:0000259" key="2">
    <source>
        <dbReference type="SMART" id="SM00470"/>
    </source>
</evidence>
<feature type="region of interest" description="Disordered" evidence="1">
    <location>
        <begin position="1"/>
        <end position="22"/>
    </location>
</feature>
<dbReference type="SMART" id="SM00470">
    <property type="entry name" value="ParB"/>
    <property type="match status" value="1"/>
</dbReference>
<proteinExistence type="predicted"/>
<feature type="region of interest" description="Disordered" evidence="1">
    <location>
        <begin position="206"/>
        <end position="225"/>
    </location>
</feature>
<dbReference type="RefSeq" id="WP_345570924.1">
    <property type="nucleotide sequence ID" value="NZ_BAAAZX010000041.1"/>
</dbReference>
<dbReference type="InterPro" id="IPR036086">
    <property type="entry name" value="ParB/Sulfiredoxin_sf"/>
</dbReference>
<reference evidence="4" key="1">
    <citation type="journal article" date="2019" name="Int. J. Syst. Evol. Microbiol.">
        <title>The Global Catalogue of Microorganisms (GCM) 10K type strain sequencing project: providing services to taxonomists for standard genome sequencing and annotation.</title>
        <authorList>
            <consortium name="The Broad Institute Genomics Platform"/>
            <consortium name="The Broad Institute Genome Sequencing Center for Infectious Disease"/>
            <person name="Wu L."/>
            <person name="Ma J."/>
        </authorList>
    </citation>
    <scope>NUCLEOTIDE SEQUENCE [LARGE SCALE GENOMIC DNA]</scope>
    <source>
        <strain evidence="4">JCM 16924</strain>
    </source>
</reference>
<dbReference type="InterPro" id="IPR003115">
    <property type="entry name" value="ParB_N"/>
</dbReference>
<dbReference type="Proteomes" id="UP001500456">
    <property type="component" value="Unassembled WGS sequence"/>
</dbReference>
<comment type="caution">
    <text evidence="3">The sequence shown here is derived from an EMBL/GenBank/DDBJ whole genome shotgun (WGS) entry which is preliminary data.</text>
</comment>
<name>A0ABP7TJ47_9ACTN</name>
<gene>
    <name evidence="3" type="ORF">GCM10022232_85850</name>
</gene>
<dbReference type="CDD" id="cd16387">
    <property type="entry name" value="ParB_N_Srx"/>
    <property type="match status" value="1"/>
</dbReference>
<protein>
    <recommendedName>
        <fullName evidence="2">ParB-like N-terminal domain-containing protein</fullName>
    </recommendedName>
</protein>
<feature type="compositionally biased region" description="Basic and acidic residues" evidence="1">
    <location>
        <begin position="1"/>
        <end position="21"/>
    </location>
</feature>
<dbReference type="EMBL" id="BAAAZX010000041">
    <property type="protein sequence ID" value="GAA4026968.1"/>
    <property type="molecule type" value="Genomic_DNA"/>
</dbReference>
<keyword evidence="4" id="KW-1185">Reference proteome</keyword>
<accession>A0ABP7TJ47</accession>
<evidence type="ECO:0000313" key="4">
    <source>
        <dbReference type="Proteomes" id="UP001500456"/>
    </source>
</evidence>
<dbReference type="Gene3D" id="3.90.1530.30">
    <property type="match status" value="1"/>
</dbReference>
<dbReference type="SUPFAM" id="SSF110849">
    <property type="entry name" value="ParB/Sulfiredoxin"/>
    <property type="match status" value="1"/>
</dbReference>
<dbReference type="Pfam" id="PF02195">
    <property type="entry name" value="ParB_N"/>
    <property type="match status" value="1"/>
</dbReference>